<dbReference type="PANTHER" id="PTHR22800:SF242">
    <property type="entry name" value="NKG2-A_NKG2-B TYPE II INTEGRAL MEMBRANE PROTEIN"/>
    <property type="match status" value="1"/>
</dbReference>
<keyword evidence="4" id="KW-0735">Signal-anchor</keyword>
<dbReference type="SMART" id="SM00034">
    <property type="entry name" value="CLECT"/>
    <property type="match status" value="1"/>
</dbReference>
<evidence type="ECO:0000256" key="1">
    <source>
        <dbReference type="ARBA" id="ARBA00004606"/>
    </source>
</evidence>
<evidence type="ECO:0000256" key="9">
    <source>
        <dbReference type="SAM" id="MobiDB-lite"/>
    </source>
</evidence>
<dbReference type="Gene3D" id="3.10.100.10">
    <property type="entry name" value="Mannose-Binding Protein A, subunit A"/>
    <property type="match status" value="1"/>
</dbReference>
<dbReference type="Gene3D" id="1.10.287.770">
    <property type="entry name" value="YojJ-like"/>
    <property type="match status" value="1"/>
</dbReference>
<dbReference type="EMBL" id="FJ869088">
    <property type="protein sequence ID" value="ACO83136.1"/>
    <property type="molecule type" value="mRNA"/>
</dbReference>
<accession>D1GEZ2</accession>
<protein>
    <submittedName>
        <fullName evidence="12">Natural killer cell lectin-like receptor</fullName>
    </submittedName>
</protein>
<dbReference type="SUPFAM" id="SSF56436">
    <property type="entry name" value="C-type lectin-like"/>
    <property type="match status" value="1"/>
</dbReference>
<keyword evidence="8" id="KW-0325">Glycoprotein</keyword>
<dbReference type="Pfam" id="PF00059">
    <property type="entry name" value="Lectin_C"/>
    <property type="match status" value="1"/>
</dbReference>
<dbReference type="InterPro" id="IPR016186">
    <property type="entry name" value="C-type_lectin-like/link_sf"/>
</dbReference>
<comment type="subcellular location">
    <subcellularLocation>
        <location evidence="1">Membrane</location>
        <topology evidence="1">Single-pass type II membrane protein</topology>
    </subcellularLocation>
</comment>
<dbReference type="GO" id="GO:0016020">
    <property type="term" value="C:membrane"/>
    <property type="evidence" value="ECO:0007669"/>
    <property type="project" value="UniProtKB-SubCell"/>
</dbReference>
<evidence type="ECO:0000256" key="8">
    <source>
        <dbReference type="ARBA" id="ARBA00023180"/>
    </source>
</evidence>
<evidence type="ECO:0000256" key="3">
    <source>
        <dbReference type="ARBA" id="ARBA00022734"/>
    </source>
</evidence>
<keyword evidence="5 10" id="KW-1133">Transmembrane helix</keyword>
<name>D1GEZ2_VARVI</name>
<dbReference type="InterPro" id="IPR050919">
    <property type="entry name" value="NKG2/CD94_NK_receptors"/>
</dbReference>
<feature type="compositionally biased region" description="Polar residues" evidence="9">
    <location>
        <begin position="1"/>
        <end position="10"/>
    </location>
</feature>
<evidence type="ECO:0000256" key="6">
    <source>
        <dbReference type="ARBA" id="ARBA00023136"/>
    </source>
</evidence>
<evidence type="ECO:0000256" key="7">
    <source>
        <dbReference type="ARBA" id="ARBA00023170"/>
    </source>
</evidence>
<dbReference type="InterPro" id="IPR033992">
    <property type="entry name" value="NKR-like_CTLD"/>
</dbReference>
<sequence>MKNQRVTYSGMNLAKDPKRQQRKSKGKKSSISVTEQEITQVELNLQNAPLDLQGKDKTCYYKFSLLPPGKLTAEILAVICIVLVGSVLKMILIARIPFTLTQKPNNSSQTMRTQKAYDCGRCPEEWFTYSTNCYYISKESKTWDESVTACASQNSSLLYIDNEEEMKLLGSFSKQAWIGVFRTSSHHPWVSRNGSTFKLKIKETIYGTHHCAALDSLRLQSTGCGSNKTYICKHEL</sequence>
<keyword evidence="6 10" id="KW-0472">Membrane</keyword>
<gene>
    <name evidence="12" type="primary">NKG2-2</name>
</gene>
<dbReference type="GO" id="GO:0002223">
    <property type="term" value="P:stimulatory C-type lectin receptor signaling pathway"/>
    <property type="evidence" value="ECO:0007669"/>
    <property type="project" value="TreeGrafter"/>
</dbReference>
<feature type="region of interest" description="Disordered" evidence="9">
    <location>
        <begin position="1"/>
        <end position="33"/>
    </location>
</feature>
<evidence type="ECO:0000256" key="5">
    <source>
        <dbReference type="ARBA" id="ARBA00022989"/>
    </source>
</evidence>
<evidence type="ECO:0000313" key="12">
    <source>
        <dbReference type="EMBL" id="ACO83136.1"/>
    </source>
</evidence>
<feature type="domain" description="C-type lectin" evidence="11">
    <location>
        <begin position="129"/>
        <end position="233"/>
    </location>
</feature>
<dbReference type="PANTHER" id="PTHR22800">
    <property type="entry name" value="C-TYPE LECTIN PROTEINS"/>
    <property type="match status" value="1"/>
</dbReference>
<feature type="transmembrane region" description="Helical" evidence="10">
    <location>
        <begin position="75"/>
        <end position="94"/>
    </location>
</feature>
<organism evidence="12">
    <name type="scientific">Varecia variegata</name>
    <name type="common">Black-and-white ruffed lemur</name>
    <name type="synonym">Lemur macaco variegatus</name>
    <dbReference type="NCBI Taxonomy" id="9455"/>
    <lineage>
        <taxon>Eukaryota</taxon>
        <taxon>Metazoa</taxon>
        <taxon>Chordata</taxon>
        <taxon>Craniata</taxon>
        <taxon>Vertebrata</taxon>
        <taxon>Euteleostomi</taxon>
        <taxon>Mammalia</taxon>
        <taxon>Eutheria</taxon>
        <taxon>Euarchontoglires</taxon>
        <taxon>Primates</taxon>
        <taxon>Strepsirrhini</taxon>
        <taxon>Lemuriformes</taxon>
        <taxon>Lemuridae</taxon>
        <taxon>Varecia</taxon>
    </lineage>
</organism>
<proteinExistence type="evidence at transcript level"/>
<evidence type="ECO:0000256" key="2">
    <source>
        <dbReference type="ARBA" id="ARBA00022692"/>
    </source>
</evidence>
<keyword evidence="3 12" id="KW-0430">Lectin</keyword>
<reference evidence="12" key="1">
    <citation type="journal article" date="2009" name="PLoS Genet.">
        <title>A novel system of polymorphic and diverse NK cell receptors in primates.</title>
        <authorList>
            <person name="Averdam A."/>
            <person name="Petersen B."/>
            <person name="Rosner C."/>
            <person name="Neff J."/>
            <person name="Roos C."/>
            <person name="Eberle M."/>
            <person name="Aujard F."/>
            <person name="Munch C."/>
            <person name="Schempp W."/>
            <person name="Carrington M."/>
            <person name="Shiina T."/>
            <person name="Inoko H."/>
            <person name="Knaust F."/>
            <person name="Coggill P."/>
            <person name="Sehra H."/>
            <person name="Beck S."/>
            <person name="Abi-Rached L."/>
            <person name="Reinhardt R."/>
            <person name="Walter L."/>
        </authorList>
    </citation>
    <scope>NUCLEOTIDE SEQUENCE</scope>
</reference>
<dbReference type="PROSITE" id="PS50041">
    <property type="entry name" value="C_TYPE_LECTIN_2"/>
    <property type="match status" value="1"/>
</dbReference>
<keyword evidence="7 12" id="KW-0675">Receptor</keyword>
<dbReference type="GO" id="GO:0030246">
    <property type="term" value="F:carbohydrate binding"/>
    <property type="evidence" value="ECO:0007669"/>
    <property type="project" value="UniProtKB-KW"/>
</dbReference>
<evidence type="ECO:0000259" key="11">
    <source>
        <dbReference type="PROSITE" id="PS50041"/>
    </source>
</evidence>
<dbReference type="AlphaFoldDB" id="D1GEZ2"/>
<dbReference type="CDD" id="cd03593">
    <property type="entry name" value="CLECT_NK_receptors_like"/>
    <property type="match status" value="1"/>
</dbReference>
<evidence type="ECO:0000256" key="10">
    <source>
        <dbReference type="SAM" id="Phobius"/>
    </source>
</evidence>
<dbReference type="InterPro" id="IPR016187">
    <property type="entry name" value="CTDL_fold"/>
</dbReference>
<dbReference type="GO" id="GO:0045954">
    <property type="term" value="P:positive regulation of natural killer cell mediated cytotoxicity"/>
    <property type="evidence" value="ECO:0007669"/>
    <property type="project" value="TreeGrafter"/>
</dbReference>
<keyword evidence="2 10" id="KW-0812">Transmembrane</keyword>
<evidence type="ECO:0000256" key="4">
    <source>
        <dbReference type="ARBA" id="ARBA00022968"/>
    </source>
</evidence>
<dbReference type="InterPro" id="IPR001304">
    <property type="entry name" value="C-type_lectin-like"/>
</dbReference>